<dbReference type="InterPro" id="IPR000679">
    <property type="entry name" value="Znf_GATA"/>
</dbReference>
<dbReference type="CDD" id="cd00202">
    <property type="entry name" value="ZnF_GATA"/>
    <property type="match status" value="1"/>
</dbReference>
<dbReference type="InterPro" id="IPR013860">
    <property type="entry name" value="AreA_GATA"/>
</dbReference>
<dbReference type="GO" id="GO:0000122">
    <property type="term" value="P:negative regulation of transcription by RNA polymerase II"/>
    <property type="evidence" value="ECO:0007669"/>
    <property type="project" value="TreeGrafter"/>
</dbReference>
<comment type="caution">
    <text evidence="11">The sequence shown here is derived from an EMBL/GenBank/DDBJ whole genome shotgun (WGS) entry which is preliminary data.</text>
</comment>
<proteinExistence type="predicted"/>
<feature type="region of interest" description="Disordered" evidence="9">
    <location>
        <begin position="120"/>
        <end position="151"/>
    </location>
</feature>
<reference evidence="11 12" key="1">
    <citation type="submission" date="2016-07" db="EMBL/GenBank/DDBJ databases">
        <title>Pervasive Adenine N6-methylation of Active Genes in Fungi.</title>
        <authorList>
            <consortium name="DOE Joint Genome Institute"/>
            <person name="Mondo S.J."/>
            <person name="Dannebaum R.O."/>
            <person name="Kuo R.C."/>
            <person name="Labutti K."/>
            <person name="Haridas S."/>
            <person name="Kuo A."/>
            <person name="Salamov A."/>
            <person name="Ahrendt S.R."/>
            <person name="Lipzen A."/>
            <person name="Sullivan W."/>
            <person name="Andreopoulos W.B."/>
            <person name="Clum A."/>
            <person name="Lindquist E."/>
            <person name="Daum C."/>
            <person name="Ramamoorthy G.K."/>
            <person name="Gryganskyi A."/>
            <person name="Culley D."/>
            <person name="Magnuson J.K."/>
            <person name="James T.Y."/>
            <person name="O'Malley M.A."/>
            <person name="Stajich J.E."/>
            <person name="Spatafora J.W."/>
            <person name="Visel A."/>
            <person name="Grigoriev I.V."/>
        </authorList>
    </citation>
    <scope>NUCLEOTIDE SEQUENCE [LARGE SCALE GENOMIC DNA]</scope>
    <source>
        <strain evidence="11 12">NRRL 1336</strain>
    </source>
</reference>
<evidence type="ECO:0000256" key="9">
    <source>
        <dbReference type="SAM" id="MobiDB-lite"/>
    </source>
</evidence>
<feature type="region of interest" description="Disordered" evidence="9">
    <location>
        <begin position="334"/>
        <end position="364"/>
    </location>
</feature>
<accession>A0A1X2IL75</accession>
<feature type="domain" description="GATA-type" evidence="10">
    <location>
        <begin position="358"/>
        <end position="412"/>
    </location>
</feature>
<evidence type="ECO:0000256" key="1">
    <source>
        <dbReference type="ARBA" id="ARBA00004123"/>
    </source>
</evidence>
<evidence type="ECO:0000259" key="10">
    <source>
        <dbReference type="PROSITE" id="PS50114"/>
    </source>
</evidence>
<evidence type="ECO:0000256" key="5">
    <source>
        <dbReference type="ARBA" id="ARBA00023015"/>
    </source>
</evidence>
<dbReference type="STRING" id="90262.A0A1X2IL75"/>
<keyword evidence="6" id="KW-0804">Transcription</keyword>
<dbReference type="InterPro" id="IPR039355">
    <property type="entry name" value="Transcription_factor_GATA"/>
</dbReference>
<dbReference type="Pfam" id="PF00320">
    <property type="entry name" value="GATA"/>
    <property type="match status" value="1"/>
</dbReference>
<dbReference type="Gene3D" id="3.30.50.10">
    <property type="entry name" value="Erythroid Transcription Factor GATA-1, subunit A"/>
    <property type="match status" value="2"/>
</dbReference>
<dbReference type="PANTHER" id="PTHR10071:SF281">
    <property type="entry name" value="BOX A-BINDING FACTOR-RELATED"/>
    <property type="match status" value="1"/>
</dbReference>
<dbReference type="Proteomes" id="UP000193560">
    <property type="component" value="Unassembled WGS sequence"/>
</dbReference>
<keyword evidence="12" id="KW-1185">Reference proteome</keyword>
<dbReference type="GO" id="GO:0045944">
    <property type="term" value="P:positive regulation of transcription by RNA polymerase II"/>
    <property type="evidence" value="ECO:0007669"/>
    <property type="project" value="TreeGrafter"/>
</dbReference>
<feature type="domain" description="GATA-type" evidence="10">
    <location>
        <begin position="305"/>
        <end position="318"/>
    </location>
</feature>
<evidence type="ECO:0000256" key="4">
    <source>
        <dbReference type="ARBA" id="ARBA00022833"/>
    </source>
</evidence>
<dbReference type="GO" id="GO:0000978">
    <property type="term" value="F:RNA polymerase II cis-regulatory region sequence-specific DNA binding"/>
    <property type="evidence" value="ECO:0007669"/>
    <property type="project" value="TreeGrafter"/>
</dbReference>
<protein>
    <recommendedName>
        <fullName evidence="10">GATA-type domain-containing protein</fullName>
    </recommendedName>
</protein>
<dbReference type="EMBL" id="MCGE01000008">
    <property type="protein sequence ID" value="ORZ18523.1"/>
    <property type="molecule type" value="Genomic_DNA"/>
</dbReference>
<feature type="compositionally biased region" description="Low complexity" evidence="9">
    <location>
        <begin position="136"/>
        <end position="151"/>
    </location>
</feature>
<keyword evidence="3 8" id="KW-0863">Zinc-finger</keyword>
<evidence type="ECO:0000256" key="2">
    <source>
        <dbReference type="ARBA" id="ARBA00022723"/>
    </source>
</evidence>
<evidence type="ECO:0000313" key="11">
    <source>
        <dbReference type="EMBL" id="ORZ18523.1"/>
    </source>
</evidence>
<sequence length="416" mass="46208">MAPIVLKLQSVSDLLDDMNVDIDDLSDTWRICSKAKQALEHGSRLENISWRRWFLHVQKKLERSPITYEQEKQHSPPLQTSISPLARLERQYKRNMLVQQRNQCQRLLSAATTATTTKQAAFVDNQYQPPPPPTPTDSTTTTSTTSTGTVTTLDEDTAMVMMAPSLTEPYVPSTTTPSSIHPAMYLVCMSIYLILSTTATFPPLPPSDSFPFTPTTASTSTSTANCFIHNSPTTLTTTATTTTSINTAETTHSALAFTTSPLASFITTTASTTTAKPTRTKKQRKHRLRRPLPVMNADGNDKSVCYDCGTTATPLWRRYQTKLFAMHLELHNSPRPNHLIPSITSNQSKENQGLDDGDNSPPQCNNCGTFSTPLWRRNEIDGSPLCNACGLYAKLHQETRPLSMKTNVIKKRQRIS</sequence>
<dbReference type="SUPFAM" id="SSF57716">
    <property type="entry name" value="Glucocorticoid receptor-like (DNA-binding domain)"/>
    <property type="match status" value="1"/>
</dbReference>
<name>A0A1X2IL75_9FUNG</name>
<dbReference type="PROSITE" id="PS00344">
    <property type="entry name" value="GATA_ZN_FINGER_1"/>
    <property type="match status" value="1"/>
</dbReference>
<evidence type="ECO:0000256" key="7">
    <source>
        <dbReference type="ARBA" id="ARBA00023242"/>
    </source>
</evidence>
<comment type="subcellular location">
    <subcellularLocation>
        <location evidence="1">Nucleus</location>
    </subcellularLocation>
</comment>
<evidence type="ECO:0000313" key="12">
    <source>
        <dbReference type="Proteomes" id="UP000193560"/>
    </source>
</evidence>
<keyword evidence="7" id="KW-0539">Nucleus</keyword>
<dbReference type="Pfam" id="PF08550">
    <property type="entry name" value="GATA_AreA"/>
    <property type="match status" value="1"/>
</dbReference>
<keyword evidence="2" id="KW-0479">Metal-binding</keyword>
<dbReference type="GO" id="GO:0000981">
    <property type="term" value="F:DNA-binding transcription factor activity, RNA polymerase II-specific"/>
    <property type="evidence" value="ECO:0007669"/>
    <property type="project" value="TreeGrafter"/>
</dbReference>
<dbReference type="InterPro" id="IPR013088">
    <property type="entry name" value="Znf_NHR/GATA"/>
</dbReference>
<organism evidence="11 12">
    <name type="scientific">Absidia repens</name>
    <dbReference type="NCBI Taxonomy" id="90262"/>
    <lineage>
        <taxon>Eukaryota</taxon>
        <taxon>Fungi</taxon>
        <taxon>Fungi incertae sedis</taxon>
        <taxon>Mucoromycota</taxon>
        <taxon>Mucoromycotina</taxon>
        <taxon>Mucoromycetes</taxon>
        <taxon>Mucorales</taxon>
        <taxon>Cunninghamellaceae</taxon>
        <taxon>Absidia</taxon>
    </lineage>
</organism>
<dbReference type="PROSITE" id="PS50114">
    <property type="entry name" value="GATA_ZN_FINGER_2"/>
    <property type="match status" value="2"/>
</dbReference>
<dbReference type="GO" id="GO:0005634">
    <property type="term" value="C:nucleus"/>
    <property type="evidence" value="ECO:0007669"/>
    <property type="project" value="UniProtKB-SubCell"/>
</dbReference>
<dbReference type="AlphaFoldDB" id="A0A1X2IL75"/>
<evidence type="ECO:0000256" key="3">
    <source>
        <dbReference type="ARBA" id="ARBA00022771"/>
    </source>
</evidence>
<keyword evidence="5" id="KW-0805">Transcription regulation</keyword>
<feature type="compositionally biased region" description="Polar residues" evidence="9">
    <location>
        <begin position="342"/>
        <end position="351"/>
    </location>
</feature>
<dbReference type="PANTHER" id="PTHR10071">
    <property type="entry name" value="TRANSCRIPTION FACTOR GATA FAMILY MEMBER"/>
    <property type="match status" value="1"/>
</dbReference>
<evidence type="ECO:0000256" key="8">
    <source>
        <dbReference type="PROSITE-ProRule" id="PRU00094"/>
    </source>
</evidence>
<gene>
    <name evidence="11" type="ORF">BCR42DRAFT_411079</name>
</gene>
<evidence type="ECO:0000256" key="6">
    <source>
        <dbReference type="ARBA" id="ARBA00023163"/>
    </source>
</evidence>
<dbReference type="OrthoDB" id="515401at2759"/>
<keyword evidence="4" id="KW-0862">Zinc</keyword>
<dbReference type="GO" id="GO:0008270">
    <property type="term" value="F:zinc ion binding"/>
    <property type="evidence" value="ECO:0007669"/>
    <property type="project" value="UniProtKB-KW"/>
</dbReference>
<dbReference type="SMART" id="SM00401">
    <property type="entry name" value="ZnF_GATA"/>
    <property type="match status" value="2"/>
</dbReference>